<dbReference type="Proteomes" id="UP001234297">
    <property type="component" value="Chromosome 7"/>
</dbReference>
<protein>
    <submittedName>
        <fullName evidence="1">Uncharacterized protein</fullName>
    </submittedName>
</protein>
<gene>
    <name evidence="1" type="ORF">MRB53_023151</name>
</gene>
<accession>A0ACC2L947</accession>
<dbReference type="EMBL" id="CM056815">
    <property type="protein sequence ID" value="KAJ8629828.1"/>
    <property type="molecule type" value="Genomic_DNA"/>
</dbReference>
<keyword evidence="2" id="KW-1185">Reference proteome</keyword>
<proteinExistence type="predicted"/>
<evidence type="ECO:0000313" key="1">
    <source>
        <dbReference type="EMBL" id="KAJ8629828.1"/>
    </source>
</evidence>
<name>A0ACC2L947_PERAE</name>
<sequence length="696" mass="77199">MGGKAHQNATDSPKAEVGEIDTRAPFESVKAAVSLFGEGAIAADKFTMKKPKSIPTERILTKETQLHMAEKELNKFKEQLNNAGTTKAQALTEVEKAKRTVEDLTHKLKTVNESKESAIEATEVAKNQAKQLEGANSGNPSKNGGSWKEELDGARQQYATAVTELNAAKQELQKIRQDFQAYMGEKAVAFQQAANAEHATVVNKERADELSKEIASAQESLVRVKLASELAQLERVEILSEKDTQKQTTRLALHEMENKLELLKKEFDPEVVRNLEEKLAETSAEIATLQKQMESARVSNHDSMKSVTTNIDSAKLELQKLSEEESSLRTLVESLKQELESVKKDHTELKDKEADAENITGNMHIKLQKHKAELEVALAGENKARAAVDELASTLQQLSFESKNARIEIETMNKGAEAMKRVAEMTRIASEEAEKKLQVALNEAEEVKAAEASALDQIKILSVKTDAARASMSMSESGAQITMSAEEYESMSRKVEESNMLAEMKVAAAVAQVEAVKASENEVLKRLEAAQKEAEEMQVATQEALKRAEMAEAAKQALEGEIRRWREREQKRAAEAANLILSETEMSKEPSPVKRTASEKVAPYSTGHKILMTTASGKPDGRLKMEKSFTTKKMRLSDLSGIFHRKKNQVEGASPSCRPGKKPLRRNLSDNENRKLNFCTHSRDCGYSRKDNVFFL</sequence>
<comment type="caution">
    <text evidence="1">The sequence shown here is derived from an EMBL/GenBank/DDBJ whole genome shotgun (WGS) entry which is preliminary data.</text>
</comment>
<reference evidence="1 2" key="1">
    <citation type="journal article" date="2022" name="Hortic Res">
        <title>A haplotype resolved chromosomal level avocado genome allows analysis of novel avocado genes.</title>
        <authorList>
            <person name="Nath O."/>
            <person name="Fletcher S.J."/>
            <person name="Hayward A."/>
            <person name="Shaw L.M."/>
            <person name="Masouleh A.K."/>
            <person name="Furtado A."/>
            <person name="Henry R.J."/>
            <person name="Mitter N."/>
        </authorList>
    </citation>
    <scope>NUCLEOTIDE SEQUENCE [LARGE SCALE GENOMIC DNA]</scope>
    <source>
        <strain evidence="2">cv. Hass</strain>
    </source>
</reference>
<organism evidence="1 2">
    <name type="scientific">Persea americana</name>
    <name type="common">Avocado</name>
    <dbReference type="NCBI Taxonomy" id="3435"/>
    <lineage>
        <taxon>Eukaryota</taxon>
        <taxon>Viridiplantae</taxon>
        <taxon>Streptophyta</taxon>
        <taxon>Embryophyta</taxon>
        <taxon>Tracheophyta</taxon>
        <taxon>Spermatophyta</taxon>
        <taxon>Magnoliopsida</taxon>
        <taxon>Magnoliidae</taxon>
        <taxon>Laurales</taxon>
        <taxon>Lauraceae</taxon>
        <taxon>Persea</taxon>
    </lineage>
</organism>
<evidence type="ECO:0000313" key="2">
    <source>
        <dbReference type="Proteomes" id="UP001234297"/>
    </source>
</evidence>